<dbReference type="InterPro" id="IPR017850">
    <property type="entry name" value="Alkaline_phosphatase_core_sf"/>
</dbReference>
<feature type="domain" description="Sulfatase N-terminal" evidence="8">
    <location>
        <begin position="242"/>
        <end position="527"/>
    </location>
</feature>
<dbReference type="AlphaFoldDB" id="A0A4Q9JV24"/>
<dbReference type="Pfam" id="PF00884">
    <property type="entry name" value="Sulfatase"/>
    <property type="match status" value="1"/>
</dbReference>
<evidence type="ECO:0000313" key="9">
    <source>
        <dbReference type="EMBL" id="TBR81797.1"/>
    </source>
</evidence>
<evidence type="ECO:0000313" key="10">
    <source>
        <dbReference type="Proteomes" id="UP000292583"/>
    </source>
</evidence>
<evidence type="ECO:0000256" key="7">
    <source>
        <dbReference type="SAM" id="Phobius"/>
    </source>
</evidence>
<proteinExistence type="predicted"/>
<feature type="transmembrane region" description="Helical" evidence="7">
    <location>
        <begin position="119"/>
        <end position="146"/>
    </location>
</feature>
<gene>
    <name evidence="9" type="ORF">DU473_02655</name>
</gene>
<dbReference type="EMBL" id="QPGR01000003">
    <property type="protein sequence ID" value="TBR81797.1"/>
    <property type="molecule type" value="Genomic_DNA"/>
</dbReference>
<dbReference type="GO" id="GO:0005886">
    <property type="term" value="C:plasma membrane"/>
    <property type="evidence" value="ECO:0007669"/>
    <property type="project" value="UniProtKB-SubCell"/>
</dbReference>
<comment type="subcellular location">
    <subcellularLocation>
        <location evidence="1">Cell membrane</location>
        <topology evidence="1">Multi-pass membrane protein</topology>
    </subcellularLocation>
</comment>
<dbReference type="InterPro" id="IPR058130">
    <property type="entry name" value="PEA_transf_C"/>
</dbReference>
<feature type="transmembrane region" description="Helical" evidence="7">
    <location>
        <begin position="12"/>
        <end position="36"/>
    </location>
</feature>
<name>A0A4Q9JV24_9BACT</name>
<evidence type="ECO:0000256" key="5">
    <source>
        <dbReference type="ARBA" id="ARBA00022989"/>
    </source>
</evidence>
<dbReference type="InterPro" id="IPR000917">
    <property type="entry name" value="Sulfatase_N"/>
</dbReference>
<protein>
    <recommendedName>
        <fullName evidence="8">Sulfatase N-terminal domain-containing protein</fullName>
    </recommendedName>
</protein>
<evidence type="ECO:0000256" key="2">
    <source>
        <dbReference type="ARBA" id="ARBA00022475"/>
    </source>
</evidence>
<evidence type="ECO:0000256" key="6">
    <source>
        <dbReference type="ARBA" id="ARBA00023136"/>
    </source>
</evidence>
<dbReference type="PANTHER" id="PTHR30443:SF2">
    <property type="entry name" value="PHOSPHOETHANOLAMINE TRANSFERASE EPTC"/>
    <property type="match status" value="1"/>
</dbReference>
<accession>A0A4Q9JV24</accession>
<dbReference type="PANTHER" id="PTHR30443">
    <property type="entry name" value="INNER MEMBRANE PROTEIN"/>
    <property type="match status" value="1"/>
</dbReference>
<keyword evidence="2" id="KW-1003">Cell membrane</keyword>
<dbReference type="Gene3D" id="3.40.720.10">
    <property type="entry name" value="Alkaline Phosphatase, subunit A"/>
    <property type="match status" value="1"/>
</dbReference>
<dbReference type="Proteomes" id="UP000292583">
    <property type="component" value="Unassembled WGS sequence"/>
</dbReference>
<keyword evidence="5 7" id="KW-1133">Transmembrane helix</keyword>
<evidence type="ECO:0000256" key="4">
    <source>
        <dbReference type="ARBA" id="ARBA00022692"/>
    </source>
</evidence>
<sequence>MSNFLAFLKKYFKIIFLIYLSNIILMLYFIYILYIHDFNWFLSRSFKSIIYSLVFEVVLIHLFYLFLKQKTKYFLYFYLVFAVLDFIFEGFLLLNYHTLINPLLIQVLLDTNLRESYEFLITFIGFKDLLSILGIVIAVFLVLKFLKNPKQTYPKIRKIFIIFYFIVIIILSVDFINKFFIKNDSFGALERLNENALLRILNKTYEFFGNDSLYGKYKSYIKNYENITQGYKGKVLLKEKIPYVVLIIGESTGRNHMSLYGYELDTNPRLKKLEKEGNLIKFDDVISPFAHTAASLLRVLTFASNEDKVWEDKLDLVDLFNLAGYKSIFISNQEKASLPSSITSAIASRANKSIFANSITNDDKTIVSKYDEVLLPFAKENLNNYDFFIFHLLGTHANYKYRYPKDFEKFSAKDINTSSLNTKQKQLVAEYDNAVLYNDFVVNEVFNLFKDKDSVIIYLSDHSESLYEDKGFLGHFKPSRFTAEIPFLIIVSDTFKQNHKELYEKIIKAKSKAFMSDDLIHALCTLGGGIMIKDYNATRDILNPKFNEKRKRMLNQGVDYDKELKNEKAFAR</sequence>
<evidence type="ECO:0000256" key="1">
    <source>
        <dbReference type="ARBA" id="ARBA00004651"/>
    </source>
</evidence>
<dbReference type="GO" id="GO:0009244">
    <property type="term" value="P:lipopolysaccharide core region biosynthetic process"/>
    <property type="evidence" value="ECO:0007669"/>
    <property type="project" value="TreeGrafter"/>
</dbReference>
<keyword evidence="4 7" id="KW-0812">Transmembrane</keyword>
<keyword evidence="10" id="KW-1185">Reference proteome</keyword>
<dbReference type="InterPro" id="IPR040423">
    <property type="entry name" value="PEA_transferase"/>
</dbReference>
<feature type="transmembrane region" description="Helical" evidence="7">
    <location>
        <begin position="48"/>
        <end position="67"/>
    </location>
</feature>
<dbReference type="CDD" id="cd16017">
    <property type="entry name" value="LptA"/>
    <property type="match status" value="1"/>
</dbReference>
<keyword evidence="3" id="KW-0808">Transferase</keyword>
<dbReference type="SUPFAM" id="SSF53649">
    <property type="entry name" value="Alkaline phosphatase-like"/>
    <property type="match status" value="1"/>
</dbReference>
<organism evidence="9 10">
    <name type="scientific">Campylobacter novaezeelandiae</name>
    <dbReference type="NCBI Taxonomy" id="2267891"/>
    <lineage>
        <taxon>Bacteria</taxon>
        <taxon>Pseudomonadati</taxon>
        <taxon>Campylobacterota</taxon>
        <taxon>Epsilonproteobacteria</taxon>
        <taxon>Campylobacterales</taxon>
        <taxon>Campylobacteraceae</taxon>
        <taxon>Campylobacter</taxon>
    </lineage>
</organism>
<evidence type="ECO:0000256" key="3">
    <source>
        <dbReference type="ARBA" id="ARBA00022679"/>
    </source>
</evidence>
<evidence type="ECO:0000259" key="8">
    <source>
        <dbReference type="Pfam" id="PF00884"/>
    </source>
</evidence>
<dbReference type="GO" id="GO:0016776">
    <property type="term" value="F:phosphotransferase activity, phosphate group as acceptor"/>
    <property type="evidence" value="ECO:0007669"/>
    <property type="project" value="TreeGrafter"/>
</dbReference>
<keyword evidence="6 7" id="KW-0472">Membrane</keyword>
<feature type="transmembrane region" description="Helical" evidence="7">
    <location>
        <begin position="74"/>
        <end position="99"/>
    </location>
</feature>
<reference evidence="9 10" key="1">
    <citation type="submission" date="2018-07" db="EMBL/GenBank/DDBJ databases">
        <title>Campylobacter zealandensis sp. nov., isolated from birds and water in New Zealand.</title>
        <authorList>
            <person name="Wilkinson D.A."/>
            <person name="Biggs P.J."/>
            <person name="French N.P."/>
            <person name="Midwinter A.C."/>
        </authorList>
    </citation>
    <scope>NUCLEOTIDE SEQUENCE [LARGE SCALE GENOMIC DNA]</scope>
    <source>
        <strain evidence="9 10">B423b</strain>
    </source>
</reference>
<feature type="transmembrane region" description="Helical" evidence="7">
    <location>
        <begin position="158"/>
        <end position="176"/>
    </location>
</feature>
<comment type="caution">
    <text evidence="9">The sequence shown here is derived from an EMBL/GenBank/DDBJ whole genome shotgun (WGS) entry which is preliminary data.</text>
</comment>